<dbReference type="Pfam" id="PF00413">
    <property type="entry name" value="Peptidase_M10"/>
    <property type="match status" value="1"/>
</dbReference>
<feature type="binding site" evidence="6">
    <location>
        <position position="123"/>
    </location>
    <ligand>
        <name>Zn(2+)</name>
        <dbReference type="ChEBI" id="CHEBI:29105"/>
        <label>1</label>
    </ligand>
</feature>
<name>A0A5A7Q6X0_STRAF</name>
<feature type="binding site" evidence="6">
    <location>
        <position position="130"/>
    </location>
    <ligand>
        <name>Ca(2+)</name>
        <dbReference type="ChEBI" id="CHEBI:29108"/>
        <label>3</label>
    </ligand>
</feature>
<dbReference type="InterPro" id="IPR021190">
    <property type="entry name" value="Pept_M10A"/>
</dbReference>
<gene>
    <name evidence="9" type="ORF">STAS_17394</name>
</gene>
<feature type="binding site" evidence="6">
    <location>
        <position position="186"/>
    </location>
    <ligand>
        <name>Zn(2+)</name>
        <dbReference type="ChEBI" id="CHEBI:29105"/>
        <label>2</label>
        <note>catalytic</note>
    </ligand>
</feature>
<feature type="binding site" evidence="6">
    <location>
        <position position="148"/>
    </location>
    <ligand>
        <name>Zn(2+)</name>
        <dbReference type="ChEBI" id="CHEBI:29105"/>
        <label>1</label>
    </ligand>
</feature>
<dbReference type="InterPro" id="IPR024079">
    <property type="entry name" value="MetalloPept_cat_dom_sf"/>
</dbReference>
<keyword evidence="7" id="KW-0732">Signal</keyword>
<dbReference type="GO" id="GO:0031012">
    <property type="term" value="C:extracellular matrix"/>
    <property type="evidence" value="ECO:0007669"/>
    <property type="project" value="InterPro"/>
</dbReference>
<dbReference type="GO" id="GO:0004222">
    <property type="term" value="F:metalloendopeptidase activity"/>
    <property type="evidence" value="ECO:0007669"/>
    <property type="project" value="InterPro"/>
</dbReference>
<dbReference type="OrthoDB" id="406838at2759"/>
<evidence type="ECO:0000313" key="9">
    <source>
        <dbReference type="EMBL" id="GER40708.1"/>
    </source>
</evidence>
<dbReference type="GO" id="GO:0008270">
    <property type="term" value="F:zinc ion binding"/>
    <property type="evidence" value="ECO:0007669"/>
    <property type="project" value="InterPro"/>
</dbReference>
<comment type="cofactor">
    <cofactor evidence="6">
        <name>Zn(2+)</name>
        <dbReference type="ChEBI" id="CHEBI:29105"/>
    </cofactor>
    <text evidence="6">Binds 2 Zn(2+) ions per subunit.</text>
</comment>
<dbReference type="Gene3D" id="3.40.390.10">
    <property type="entry name" value="Collagenase (Catalytic Domain)"/>
    <property type="match status" value="1"/>
</dbReference>
<dbReference type="GO" id="GO:0030574">
    <property type="term" value="P:collagen catabolic process"/>
    <property type="evidence" value="ECO:0007669"/>
    <property type="project" value="TreeGrafter"/>
</dbReference>
<feature type="domain" description="Peptidase metallopeptidase" evidence="8">
    <location>
        <begin position="57"/>
        <end position="221"/>
    </location>
</feature>
<feature type="binding site" evidence="6">
    <location>
        <position position="153"/>
    </location>
    <ligand>
        <name>Ca(2+)</name>
        <dbReference type="ChEBI" id="CHEBI:29108"/>
        <label>3</label>
    </ligand>
</feature>
<feature type="signal peptide" evidence="7">
    <location>
        <begin position="1"/>
        <end position="23"/>
    </location>
</feature>
<dbReference type="GO" id="GO:0030198">
    <property type="term" value="P:extracellular matrix organization"/>
    <property type="evidence" value="ECO:0007669"/>
    <property type="project" value="TreeGrafter"/>
</dbReference>
<feature type="binding site" evidence="6">
    <location>
        <position position="176"/>
    </location>
    <ligand>
        <name>Zn(2+)</name>
        <dbReference type="ChEBI" id="CHEBI:29105"/>
        <label>2</label>
        <note>catalytic</note>
    </ligand>
</feature>
<proteinExistence type="predicted"/>
<protein>
    <submittedName>
        <fullName evidence="9">Matrix metalloproteinase</fullName>
    </submittedName>
</protein>
<keyword evidence="6" id="KW-0106">Calcium</keyword>
<evidence type="ECO:0000256" key="2">
    <source>
        <dbReference type="ARBA" id="ARBA00022723"/>
    </source>
</evidence>
<evidence type="ECO:0000313" key="10">
    <source>
        <dbReference type="Proteomes" id="UP000325081"/>
    </source>
</evidence>
<feature type="active site" evidence="5">
    <location>
        <position position="177"/>
    </location>
</feature>
<dbReference type="PANTHER" id="PTHR10201:SF272">
    <property type="entry name" value="METALLOENDOPROTEINASE 5-MMP"/>
    <property type="match status" value="1"/>
</dbReference>
<feature type="binding site" evidence="6">
    <location>
        <position position="138"/>
    </location>
    <ligand>
        <name>Zn(2+)</name>
        <dbReference type="ChEBI" id="CHEBI:29105"/>
        <label>1</label>
    </ligand>
</feature>
<feature type="binding site" evidence="6">
    <location>
        <position position="180"/>
    </location>
    <ligand>
        <name>Zn(2+)</name>
        <dbReference type="ChEBI" id="CHEBI:29105"/>
        <label>2</label>
        <note>catalytic</note>
    </ligand>
</feature>
<feature type="chain" id="PRO_5022838563" evidence="7">
    <location>
        <begin position="24"/>
        <end position="265"/>
    </location>
</feature>
<organism evidence="9 10">
    <name type="scientific">Striga asiatica</name>
    <name type="common">Asiatic witchweed</name>
    <name type="synonym">Buchnera asiatica</name>
    <dbReference type="NCBI Taxonomy" id="4170"/>
    <lineage>
        <taxon>Eukaryota</taxon>
        <taxon>Viridiplantae</taxon>
        <taxon>Streptophyta</taxon>
        <taxon>Embryophyta</taxon>
        <taxon>Tracheophyta</taxon>
        <taxon>Spermatophyta</taxon>
        <taxon>Magnoliopsida</taxon>
        <taxon>eudicotyledons</taxon>
        <taxon>Gunneridae</taxon>
        <taxon>Pentapetalae</taxon>
        <taxon>asterids</taxon>
        <taxon>lamiids</taxon>
        <taxon>Lamiales</taxon>
        <taxon>Orobanchaceae</taxon>
        <taxon>Buchnereae</taxon>
        <taxon>Striga</taxon>
    </lineage>
</organism>
<keyword evidence="3" id="KW-0378">Hydrolase</keyword>
<feature type="binding site" evidence="6">
    <location>
        <position position="131"/>
    </location>
    <ligand>
        <name>Ca(2+)</name>
        <dbReference type="ChEBI" id="CHEBI:29108"/>
        <label>3</label>
    </ligand>
</feature>
<evidence type="ECO:0000256" key="3">
    <source>
        <dbReference type="ARBA" id="ARBA00022801"/>
    </source>
</evidence>
<evidence type="ECO:0000256" key="7">
    <source>
        <dbReference type="SAM" id="SignalP"/>
    </source>
</evidence>
<dbReference type="SMART" id="SM00235">
    <property type="entry name" value="ZnMc"/>
    <property type="match status" value="1"/>
</dbReference>
<feature type="binding site" evidence="6">
    <location>
        <position position="153"/>
    </location>
    <ligand>
        <name>Ca(2+)</name>
        <dbReference type="ChEBI" id="CHEBI:29108"/>
        <label>1</label>
    </ligand>
</feature>
<dbReference type="AlphaFoldDB" id="A0A5A7Q6X0"/>
<dbReference type="EMBL" id="BKCP01005960">
    <property type="protein sequence ID" value="GER40708.1"/>
    <property type="molecule type" value="Genomic_DNA"/>
</dbReference>
<comment type="cofactor">
    <cofactor evidence="6">
        <name>Ca(2+)</name>
        <dbReference type="ChEBI" id="CHEBI:29108"/>
    </cofactor>
    <text evidence="6">Can bind about 5 Ca(2+) ions per subunit.</text>
</comment>
<feature type="binding site" evidence="6">
    <location>
        <position position="113"/>
    </location>
    <ligand>
        <name>Ca(2+)</name>
        <dbReference type="ChEBI" id="CHEBI:29108"/>
        <label>2</label>
    </ligand>
</feature>
<reference evidence="10" key="1">
    <citation type="journal article" date="2019" name="Curr. Biol.">
        <title>Genome Sequence of Striga asiatica Provides Insight into the Evolution of Plant Parasitism.</title>
        <authorList>
            <person name="Yoshida S."/>
            <person name="Kim S."/>
            <person name="Wafula E.K."/>
            <person name="Tanskanen J."/>
            <person name="Kim Y.M."/>
            <person name="Honaas L."/>
            <person name="Yang Z."/>
            <person name="Spallek T."/>
            <person name="Conn C.E."/>
            <person name="Ichihashi Y."/>
            <person name="Cheong K."/>
            <person name="Cui S."/>
            <person name="Der J.P."/>
            <person name="Gundlach H."/>
            <person name="Jiao Y."/>
            <person name="Hori C."/>
            <person name="Ishida J.K."/>
            <person name="Kasahara H."/>
            <person name="Kiba T."/>
            <person name="Kim M.S."/>
            <person name="Koo N."/>
            <person name="Laohavisit A."/>
            <person name="Lee Y.H."/>
            <person name="Lumba S."/>
            <person name="McCourt P."/>
            <person name="Mortimer J.C."/>
            <person name="Mutuku J.M."/>
            <person name="Nomura T."/>
            <person name="Sasaki-Sekimoto Y."/>
            <person name="Seto Y."/>
            <person name="Wang Y."/>
            <person name="Wakatake T."/>
            <person name="Sakakibara H."/>
            <person name="Demura T."/>
            <person name="Yamaguchi S."/>
            <person name="Yoneyama K."/>
            <person name="Manabe R.I."/>
            <person name="Nelson D.C."/>
            <person name="Schulman A.H."/>
            <person name="Timko M.P."/>
            <person name="dePamphilis C.W."/>
            <person name="Choi D."/>
            <person name="Shirasu K."/>
        </authorList>
    </citation>
    <scope>NUCLEOTIDE SEQUENCE [LARGE SCALE GENOMIC DNA]</scope>
    <source>
        <strain evidence="10">cv. UVA1</strain>
    </source>
</reference>
<dbReference type="GO" id="GO:0006508">
    <property type="term" value="P:proteolysis"/>
    <property type="evidence" value="ECO:0007669"/>
    <property type="project" value="UniProtKB-KW"/>
</dbReference>
<evidence type="ECO:0000256" key="4">
    <source>
        <dbReference type="ARBA" id="ARBA00022833"/>
    </source>
</evidence>
<evidence type="ECO:0000256" key="6">
    <source>
        <dbReference type="PIRSR" id="PIRSR621190-2"/>
    </source>
</evidence>
<keyword evidence="4 6" id="KW-0862">Zinc</keyword>
<keyword evidence="2 6" id="KW-0479">Metal-binding</keyword>
<evidence type="ECO:0000256" key="1">
    <source>
        <dbReference type="ARBA" id="ARBA00022670"/>
    </source>
</evidence>
<accession>A0A5A7Q6X0</accession>
<feature type="binding site" evidence="6">
    <location>
        <position position="150"/>
    </location>
    <ligand>
        <name>Ca(2+)</name>
        <dbReference type="ChEBI" id="CHEBI:29108"/>
        <label>3</label>
    </ligand>
</feature>
<dbReference type="PRINTS" id="PR00138">
    <property type="entry name" value="MATRIXIN"/>
</dbReference>
<dbReference type="InterPro" id="IPR033739">
    <property type="entry name" value="M10A_MMP"/>
</dbReference>
<dbReference type="InterPro" id="IPR006026">
    <property type="entry name" value="Peptidase_Metallo"/>
</dbReference>
<dbReference type="InterPro" id="IPR001818">
    <property type="entry name" value="Pept_M10_metallopeptidase"/>
</dbReference>
<keyword evidence="10" id="KW-1185">Reference proteome</keyword>
<evidence type="ECO:0000256" key="5">
    <source>
        <dbReference type="PIRSR" id="PIRSR621190-1"/>
    </source>
</evidence>
<dbReference type="PANTHER" id="PTHR10201">
    <property type="entry name" value="MATRIX METALLOPROTEINASE"/>
    <property type="match status" value="1"/>
</dbReference>
<sequence>MSPYFRCSKSVLLLLFSLDCLSSLPLSPAAPSPSPSPSPASFPSLLHDVSHFTYFSRTPRWRKSTLTYAFSPDHGIDYLDPTDVRAAFARSFARWCAFIPVTFTETEDYENADVKIGWYNGDHGDGLPFDGVLSVLAHAFEPEDGRIHLDAAERWTTDLRKERSKVAVDLESVAMHEIGHVLGLGHSTDRDAVMYFHQGRRTRKVELAEDDVVGIQTLYGVTPFRDARLESDNVSSGTVDLEGRKGLIMRWSATVLFLIYIVSFL</sequence>
<feature type="binding site" evidence="6">
    <location>
        <position position="125"/>
    </location>
    <ligand>
        <name>Zn(2+)</name>
        <dbReference type="ChEBI" id="CHEBI:29105"/>
        <label>1</label>
    </ligand>
</feature>
<evidence type="ECO:0000259" key="8">
    <source>
        <dbReference type="SMART" id="SM00235"/>
    </source>
</evidence>
<dbReference type="Proteomes" id="UP000325081">
    <property type="component" value="Unassembled WGS sequence"/>
</dbReference>
<keyword evidence="1" id="KW-0645">Protease</keyword>
<comment type="caution">
    <text evidence="9">The sequence shown here is derived from an EMBL/GenBank/DDBJ whole genome shotgun (WGS) entry which is preliminary data.</text>
</comment>
<dbReference type="SUPFAM" id="SSF55486">
    <property type="entry name" value="Metalloproteases ('zincins'), catalytic domain"/>
    <property type="match status" value="1"/>
</dbReference>
<feature type="binding site" evidence="6">
    <location>
        <position position="194"/>
    </location>
    <ligand>
        <name>Zn(2+)</name>
        <dbReference type="ChEBI" id="CHEBI:29105"/>
        <label>2</label>
        <note>catalytic</note>
    </ligand>
</feature>
<dbReference type="CDD" id="cd04278">
    <property type="entry name" value="ZnMc_MMP"/>
    <property type="match status" value="1"/>
</dbReference>